<name>A0A453B113_AEGTS</name>
<feature type="domain" description="Myb/SANT-like" evidence="2">
    <location>
        <begin position="54"/>
        <end position="148"/>
    </location>
</feature>
<sequence>WLLDSRRSRRRCAASSPRRRAASPPSRRATRRLDAGDLLRHTGLLTGVKKPRAQWNPALEKGLVEILQEHNTSYHRGQNGWSTEAWNRMADLFHERYGHTNFTKLQIQEKQKDLKAQYRLLKDARKQSGVSWNYHTHMIDADAYLWQNLMSPWPEIAKFQNKPFPLYDKLGDLYDGHIAEGNFNFTSTEVTEVSDGDLEVEREKTAFSFDLNQYGDDLHMYDDPRDAAPSDGPSDAAPSDGPRDAAPSDGSRDATQRGGVATSNNKHVKESKKGKKRDDPMVEVMSQYVEVKRKQVEEESALLAGAKNAQEFSISKCIVVLHKMESIHRDERATAYKVFKSVENREIFLNSAAEDEESAAVFLRSEMAELTQRI</sequence>
<feature type="compositionally biased region" description="Basic and acidic residues" evidence="1">
    <location>
        <begin position="218"/>
        <end position="228"/>
    </location>
</feature>
<dbReference type="PANTHER" id="PTHR46934">
    <property type="entry name" value="MYB_DNA-BIND_3 DOMAIN-CONTAINING PROTEIN-RELATED"/>
    <property type="match status" value="1"/>
</dbReference>
<evidence type="ECO:0000313" key="4">
    <source>
        <dbReference type="Proteomes" id="UP000015105"/>
    </source>
</evidence>
<dbReference type="EnsemblPlants" id="AET2Gv20330000.5">
    <property type="protein sequence ID" value="AET2Gv20330000.5"/>
    <property type="gene ID" value="AET2Gv20330000"/>
</dbReference>
<feature type="region of interest" description="Disordered" evidence="1">
    <location>
        <begin position="218"/>
        <end position="281"/>
    </location>
</feature>
<reference evidence="3" key="4">
    <citation type="submission" date="2019-03" db="UniProtKB">
        <authorList>
            <consortium name="EnsemblPlants"/>
        </authorList>
    </citation>
    <scope>IDENTIFICATION</scope>
</reference>
<reference evidence="4" key="2">
    <citation type="journal article" date="2017" name="Nat. Plants">
        <title>The Aegilops tauschii genome reveals multiple impacts of transposons.</title>
        <authorList>
            <person name="Zhao G."/>
            <person name="Zou C."/>
            <person name="Li K."/>
            <person name="Wang K."/>
            <person name="Li T."/>
            <person name="Gao L."/>
            <person name="Zhang X."/>
            <person name="Wang H."/>
            <person name="Yang Z."/>
            <person name="Liu X."/>
            <person name="Jiang W."/>
            <person name="Mao L."/>
            <person name="Kong X."/>
            <person name="Jiao Y."/>
            <person name="Jia J."/>
        </authorList>
    </citation>
    <scope>NUCLEOTIDE SEQUENCE [LARGE SCALE GENOMIC DNA]</scope>
    <source>
        <strain evidence="4">cv. AL8/78</strain>
    </source>
</reference>
<organism evidence="3 4">
    <name type="scientific">Aegilops tauschii subsp. strangulata</name>
    <name type="common">Goatgrass</name>
    <dbReference type="NCBI Taxonomy" id="200361"/>
    <lineage>
        <taxon>Eukaryota</taxon>
        <taxon>Viridiplantae</taxon>
        <taxon>Streptophyta</taxon>
        <taxon>Embryophyta</taxon>
        <taxon>Tracheophyta</taxon>
        <taxon>Spermatophyta</taxon>
        <taxon>Magnoliopsida</taxon>
        <taxon>Liliopsida</taxon>
        <taxon>Poales</taxon>
        <taxon>Poaceae</taxon>
        <taxon>BOP clade</taxon>
        <taxon>Pooideae</taxon>
        <taxon>Triticodae</taxon>
        <taxon>Triticeae</taxon>
        <taxon>Triticinae</taxon>
        <taxon>Aegilops</taxon>
    </lineage>
</organism>
<dbReference type="Pfam" id="PF12776">
    <property type="entry name" value="Myb_DNA-bind_3"/>
    <property type="match status" value="1"/>
</dbReference>
<dbReference type="AlphaFoldDB" id="A0A453B113"/>
<feature type="compositionally biased region" description="Low complexity" evidence="1">
    <location>
        <begin position="229"/>
        <end position="240"/>
    </location>
</feature>
<reference evidence="3" key="3">
    <citation type="journal article" date="2017" name="Nature">
        <title>Genome sequence of the progenitor of the wheat D genome Aegilops tauschii.</title>
        <authorList>
            <person name="Luo M.C."/>
            <person name="Gu Y.Q."/>
            <person name="Puiu D."/>
            <person name="Wang H."/>
            <person name="Twardziok S.O."/>
            <person name="Deal K.R."/>
            <person name="Huo N."/>
            <person name="Zhu T."/>
            <person name="Wang L."/>
            <person name="Wang Y."/>
            <person name="McGuire P.E."/>
            <person name="Liu S."/>
            <person name="Long H."/>
            <person name="Ramasamy R.K."/>
            <person name="Rodriguez J.C."/>
            <person name="Van S.L."/>
            <person name="Yuan L."/>
            <person name="Wang Z."/>
            <person name="Xia Z."/>
            <person name="Xiao L."/>
            <person name="Anderson O.D."/>
            <person name="Ouyang S."/>
            <person name="Liang Y."/>
            <person name="Zimin A.V."/>
            <person name="Pertea G."/>
            <person name="Qi P."/>
            <person name="Bennetzen J.L."/>
            <person name="Dai X."/>
            <person name="Dawson M.W."/>
            <person name="Muller H.G."/>
            <person name="Kugler K."/>
            <person name="Rivarola-Duarte L."/>
            <person name="Spannagl M."/>
            <person name="Mayer K.F.X."/>
            <person name="Lu F.H."/>
            <person name="Bevan M.W."/>
            <person name="Leroy P."/>
            <person name="Li P."/>
            <person name="You F.M."/>
            <person name="Sun Q."/>
            <person name="Liu Z."/>
            <person name="Lyons E."/>
            <person name="Wicker T."/>
            <person name="Salzberg S.L."/>
            <person name="Devos K.M."/>
            <person name="Dvorak J."/>
        </authorList>
    </citation>
    <scope>NUCLEOTIDE SEQUENCE [LARGE SCALE GENOMIC DNA]</scope>
    <source>
        <strain evidence="3">cv. AL8/78</strain>
    </source>
</reference>
<dbReference type="InterPro" id="IPR024752">
    <property type="entry name" value="Myb/SANT-like_dom"/>
</dbReference>
<dbReference type="EnsemblPlants" id="AET2Gv20330000.4">
    <property type="protein sequence ID" value="AET2Gv20330000.4"/>
    <property type="gene ID" value="AET2Gv20330000"/>
</dbReference>
<keyword evidence="4" id="KW-1185">Reference proteome</keyword>
<dbReference type="Proteomes" id="UP000015105">
    <property type="component" value="Chromosome 2D"/>
</dbReference>
<evidence type="ECO:0000313" key="3">
    <source>
        <dbReference type="EnsemblPlants" id="AET2Gv20330000.4"/>
    </source>
</evidence>
<protein>
    <recommendedName>
        <fullName evidence="2">Myb/SANT-like domain-containing protein</fullName>
    </recommendedName>
</protein>
<reference evidence="4" key="1">
    <citation type="journal article" date="2014" name="Science">
        <title>Ancient hybridizations among the ancestral genomes of bread wheat.</title>
        <authorList>
            <consortium name="International Wheat Genome Sequencing Consortium,"/>
            <person name="Marcussen T."/>
            <person name="Sandve S.R."/>
            <person name="Heier L."/>
            <person name="Spannagl M."/>
            <person name="Pfeifer M."/>
            <person name="Jakobsen K.S."/>
            <person name="Wulff B.B."/>
            <person name="Steuernagel B."/>
            <person name="Mayer K.F."/>
            <person name="Olsen O.A."/>
        </authorList>
    </citation>
    <scope>NUCLEOTIDE SEQUENCE [LARGE SCALE GENOMIC DNA]</scope>
    <source>
        <strain evidence="4">cv. AL8/78</strain>
    </source>
</reference>
<dbReference type="Gramene" id="AET2Gv20330000.4">
    <property type="protein sequence ID" value="AET2Gv20330000.4"/>
    <property type="gene ID" value="AET2Gv20330000"/>
</dbReference>
<evidence type="ECO:0000259" key="2">
    <source>
        <dbReference type="Pfam" id="PF12776"/>
    </source>
</evidence>
<dbReference type="Gramene" id="AET2Gv20330000.5">
    <property type="protein sequence ID" value="AET2Gv20330000.5"/>
    <property type="gene ID" value="AET2Gv20330000"/>
</dbReference>
<proteinExistence type="predicted"/>
<evidence type="ECO:0000256" key="1">
    <source>
        <dbReference type="SAM" id="MobiDB-lite"/>
    </source>
</evidence>
<reference evidence="3" key="5">
    <citation type="journal article" date="2021" name="G3 (Bethesda)">
        <title>Aegilops tauschii genome assembly Aet v5.0 features greater sequence contiguity and improved annotation.</title>
        <authorList>
            <person name="Wang L."/>
            <person name="Zhu T."/>
            <person name="Rodriguez J.C."/>
            <person name="Deal K.R."/>
            <person name="Dubcovsky J."/>
            <person name="McGuire P.E."/>
            <person name="Lux T."/>
            <person name="Spannagl M."/>
            <person name="Mayer K.F.X."/>
            <person name="Baldrich P."/>
            <person name="Meyers B.C."/>
            <person name="Huo N."/>
            <person name="Gu Y.Q."/>
            <person name="Zhou H."/>
            <person name="Devos K.M."/>
            <person name="Bennetzen J.L."/>
            <person name="Unver T."/>
            <person name="Budak H."/>
            <person name="Gulick P.J."/>
            <person name="Galiba G."/>
            <person name="Kalapos B."/>
            <person name="Nelson D.R."/>
            <person name="Li P."/>
            <person name="You F.M."/>
            <person name="Luo M.C."/>
            <person name="Dvorak J."/>
        </authorList>
    </citation>
    <scope>NUCLEOTIDE SEQUENCE [LARGE SCALE GENOMIC DNA]</scope>
    <source>
        <strain evidence="3">cv. AL8/78</strain>
    </source>
</reference>
<accession>A0A453B113</accession>
<dbReference type="PANTHER" id="PTHR46934:SF8">
    <property type="entry name" value="OS06G0481800 PROTEIN"/>
    <property type="match status" value="1"/>
</dbReference>